<organism evidence="1 2">
    <name type="scientific">Dryococelus australis</name>
    <dbReference type="NCBI Taxonomy" id="614101"/>
    <lineage>
        <taxon>Eukaryota</taxon>
        <taxon>Metazoa</taxon>
        <taxon>Ecdysozoa</taxon>
        <taxon>Arthropoda</taxon>
        <taxon>Hexapoda</taxon>
        <taxon>Insecta</taxon>
        <taxon>Pterygota</taxon>
        <taxon>Neoptera</taxon>
        <taxon>Polyneoptera</taxon>
        <taxon>Phasmatodea</taxon>
        <taxon>Verophasmatodea</taxon>
        <taxon>Anareolatae</taxon>
        <taxon>Phasmatidae</taxon>
        <taxon>Eurycanthinae</taxon>
        <taxon>Dryococelus</taxon>
    </lineage>
</organism>
<dbReference type="EMBL" id="JARBHB010000007">
    <property type="protein sequence ID" value="KAJ8879051.1"/>
    <property type="molecule type" value="Genomic_DNA"/>
</dbReference>
<evidence type="ECO:0000313" key="1">
    <source>
        <dbReference type="EMBL" id="KAJ8879051.1"/>
    </source>
</evidence>
<sequence>MKPYLIKDDVTKAEISVVCHNSKISGGSSSDLFPLMFADSAVAQNFWIHKDKLPLSSIIGMILKIKSVLVNFCFSSQDYSRGLG</sequence>
<reference evidence="1 2" key="1">
    <citation type="submission" date="2023-02" db="EMBL/GenBank/DDBJ databases">
        <title>LHISI_Scaffold_Assembly.</title>
        <authorList>
            <person name="Stuart O.P."/>
            <person name="Cleave R."/>
            <person name="Magrath M.J.L."/>
            <person name="Mikheyev A.S."/>
        </authorList>
    </citation>
    <scope>NUCLEOTIDE SEQUENCE [LARGE SCALE GENOMIC DNA]</scope>
    <source>
        <strain evidence="1">Daus_M_001</strain>
        <tissue evidence="1">Leg muscle</tissue>
    </source>
</reference>
<name>A0ABQ9H4D0_9NEOP</name>
<gene>
    <name evidence="1" type="ORF">PR048_019657</name>
</gene>
<accession>A0ABQ9H4D0</accession>
<proteinExistence type="predicted"/>
<protein>
    <submittedName>
        <fullName evidence="1">Uncharacterized protein</fullName>
    </submittedName>
</protein>
<keyword evidence="2" id="KW-1185">Reference proteome</keyword>
<dbReference type="Proteomes" id="UP001159363">
    <property type="component" value="Chromosome 6"/>
</dbReference>
<comment type="caution">
    <text evidence="1">The sequence shown here is derived from an EMBL/GenBank/DDBJ whole genome shotgun (WGS) entry which is preliminary data.</text>
</comment>
<evidence type="ECO:0000313" key="2">
    <source>
        <dbReference type="Proteomes" id="UP001159363"/>
    </source>
</evidence>